<dbReference type="EMBL" id="LT906453">
    <property type="protein sequence ID" value="SNV16346.1"/>
    <property type="molecule type" value="Genomic_DNA"/>
</dbReference>
<proteinExistence type="predicted"/>
<reference evidence="3 4" key="1">
    <citation type="submission" date="2017-06" db="EMBL/GenBank/DDBJ databases">
        <authorList>
            <consortium name="Pathogen Informatics"/>
        </authorList>
    </citation>
    <scope>NUCLEOTIDE SEQUENCE [LARGE SCALE GENOMIC DNA]</scope>
    <source>
        <strain evidence="3 4">NCTC13039</strain>
    </source>
</reference>
<dbReference type="InterPro" id="IPR016084">
    <property type="entry name" value="Haem_Oase-like_multi-hlx"/>
</dbReference>
<dbReference type="GeneID" id="63458323"/>
<name>A0A239V2T3_9MICO</name>
<dbReference type="RefSeq" id="WP_028326799.1">
    <property type="nucleotide sequence ID" value="NZ_JAAFNI010000001.1"/>
</dbReference>
<dbReference type="PANTHER" id="PTHR43198">
    <property type="entry name" value="BIFUNCTIONAL TH2 PROTEIN"/>
    <property type="match status" value="1"/>
</dbReference>
<protein>
    <submittedName>
        <fullName evidence="3">Thiaminase-2</fullName>
        <ecNumber evidence="3">3.5.99.2</ecNumber>
    </submittedName>
</protein>
<feature type="domain" description="Thiaminase-2/PQQC" evidence="2">
    <location>
        <begin position="24"/>
        <end position="221"/>
    </location>
</feature>
<dbReference type="InterPro" id="IPR050967">
    <property type="entry name" value="Thiamine_Salvage_TenA"/>
</dbReference>
<accession>A0A239V2T3</accession>
<sequence>MDSTVTQQWWQDTATIRAEIDRLPFLNALADGTLEHSIFVEYLAQDAHYLRDYGRVMAMLSAIAPTRKASVFWATTAAESLETEQLLHDSHLSYITAESFPAPSPTCVMYTSFLLAEATRGNYATLSAAVLPCFCVYDDVGRRLAARVRATRPHETDLAWHPYGDWISTYEDDAFSASAANASALVNEAAITATAAVRARMREVYIMATRCEWMFWQAAWRQERWPV</sequence>
<dbReference type="SUPFAM" id="SSF48613">
    <property type="entry name" value="Heme oxygenase-like"/>
    <property type="match status" value="1"/>
</dbReference>
<organism evidence="3 4">
    <name type="scientific">Dermatophilus congolensis</name>
    <dbReference type="NCBI Taxonomy" id="1863"/>
    <lineage>
        <taxon>Bacteria</taxon>
        <taxon>Bacillati</taxon>
        <taxon>Actinomycetota</taxon>
        <taxon>Actinomycetes</taxon>
        <taxon>Micrococcales</taxon>
        <taxon>Dermatophilaceae</taxon>
        <taxon>Dermatophilus</taxon>
    </lineage>
</organism>
<keyword evidence="4" id="KW-1185">Reference proteome</keyword>
<dbReference type="STRING" id="1121387.GCA_000429885_00747"/>
<evidence type="ECO:0000313" key="3">
    <source>
        <dbReference type="EMBL" id="SNV16346.1"/>
    </source>
</evidence>
<dbReference type="GO" id="GO:0005829">
    <property type="term" value="C:cytosol"/>
    <property type="evidence" value="ECO:0007669"/>
    <property type="project" value="TreeGrafter"/>
</dbReference>
<gene>
    <name evidence="3" type="primary">tenA</name>
    <name evidence="3" type="ORF">SAMEA4475696_00004</name>
</gene>
<dbReference type="CDD" id="cd19365">
    <property type="entry name" value="TenA_C-like"/>
    <property type="match status" value="1"/>
</dbReference>
<dbReference type="EC" id="3.5.99.2" evidence="3"/>
<comment type="pathway">
    <text evidence="1">Cofactor biosynthesis; thiamine diphosphate biosynthesis.</text>
</comment>
<dbReference type="Gene3D" id="1.20.910.10">
    <property type="entry name" value="Heme oxygenase-like"/>
    <property type="match status" value="1"/>
</dbReference>
<dbReference type="InterPro" id="IPR004305">
    <property type="entry name" value="Thiaminase-2/PQQC"/>
</dbReference>
<evidence type="ECO:0000256" key="1">
    <source>
        <dbReference type="ARBA" id="ARBA00004948"/>
    </source>
</evidence>
<dbReference type="GO" id="GO:0050334">
    <property type="term" value="F:thiaminase activity"/>
    <property type="evidence" value="ECO:0007669"/>
    <property type="project" value="UniProtKB-EC"/>
</dbReference>
<dbReference type="OrthoDB" id="34166at2"/>
<evidence type="ECO:0000313" key="4">
    <source>
        <dbReference type="Proteomes" id="UP000242637"/>
    </source>
</evidence>
<keyword evidence="3" id="KW-0378">Hydrolase</keyword>
<dbReference type="Pfam" id="PF03070">
    <property type="entry name" value="TENA_THI-4"/>
    <property type="match status" value="1"/>
</dbReference>
<dbReference type="AlphaFoldDB" id="A0A239V2T3"/>
<dbReference type="PANTHER" id="PTHR43198:SF2">
    <property type="entry name" value="SI:CH1073-67J19.1-RELATED"/>
    <property type="match status" value="1"/>
</dbReference>
<dbReference type="Proteomes" id="UP000242637">
    <property type="component" value="Chromosome 1"/>
</dbReference>
<dbReference type="KEGG" id="dco:SAMEA4475696_0004"/>
<evidence type="ECO:0000259" key="2">
    <source>
        <dbReference type="Pfam" id="PF03070"/>
    </source>
</evidence>